<dbReference type="Proteomes" id="UP000827889">
    <property type="component" value="Chromosome 2"/>
</dbReference>
<evidence type="ECO:0000259" key="8">
    <source>
        <dbReference type="Pfam" id="PF00892"/>
    </source>
</evidence>
<comment type="subcellular location">
    <subcellularLocation>
        <location evidence="1 6">Membrane</location>
        <topology evidence="1 6">Multi-pass membrane protein</topology>
    </subcellularLocation>
</comment>
<feature type="transmembrane region" description="Helical" evidence="6">
    <location>
        <begin position="296"/>
        <end position="316"/>
    </location>
</feature>
<evidence type="ECO:0000313" key="10">
    <source>
        <dbReference type="RefSeq" id="XP_048130552.1"/>
    </source>
</evidence>
<keyword evidence="9" id="KW-1185">Reference proteome</keyword>
<evidence type="ECO:0000256" key="2">
    <source>
        <dbReference type="ARBA" id="ARBA00007635"/>
    </source>
</evidence>
<feature type="transmembrane region" description="Helical" evidence="6">
    <location>
        <begin position="322"/>
        <end position="342"/>
    </location>
</feature>
<name>A0ABM3H1S3_9MYRT</name>
<dbReference type="GeneID" id="115751380"/>
<dbReference type="RefSeq" id="XP_048130552.1">
    <property type="nucleotide sequence ID" value="XM_048274595.1"/>
</dbReference>
<gene>
    <name evidence="10" type="primary">LOC115751380</name>
</gene>
<dbReference type="SUPFAM" id="SSF103481">
    <property type="entry name" value="Multidrug resistance efflux transporter EmrE"/>
    <property type="match status" value="2"/>
</dbReference>
<feature type="transmembrane region" description="Helical" evidence="6">
    <location>
        <begin position="229"/>
        <end position="253"/>
    </location>
</feature>
<dbReference type="InterPro" id="IPR037185">
    <property type="entry name" value="EmrE-like"/>
</dbReference>
<feature type="transmembrane region" description="Helical" evidence="6">
    <location>
        <begin position="177"/>
        <end position="197"/>
    </location>
</feature>
<evidence type="ECO:0000313" key="9">
    <source>
        <dbReference type="Proteomes" id="UP000827889"/>
    </source>
</evidence>
<feature type="transmembrane region" description="Helical" evidence="6">
    <location>
        <begin position="83"/>
        <end position="104"/>
    </location>
</feature>
<feature type="transmembrane region" description="Helical" evidence="6">
    <location>
        <begin position="144"/>
        <end position="165"/>
    </location>
</feature>
<proteinExistence type="inferred from homology"/>
<feature type="transmembrane region" description="Helical" evidence="6">
    <location>
        <begin position="55"/>
        <end position="71"/>
    </location>
</feature>
<evidence type="ECO:0000256" key="4">
    <source>
        <dbReference type="ARBA" id="ARBA00022989"/>
    </source>
</evidence>
<keyword evidence="4 6" id="KW-1133">Transmembrane helix</keyword>
<evidence type="ECO:0000256" key="1">
    <source>
        <dbReference type="ARBA" id="ARBA00004141"/>
    </source>
</evidence>
<protein>
    <recommendedName>
        <fullName evidence="6">WAT1-related protein</fullName>
    </recommendedName>
</protein>
<keyword evidence="5 6" id="KW-0472">Membrane</keyword>
<evidence type="ECO:0000256" key="3">
    <source>
        <dbReference type="ARBA" id="ARBA00022692"/>
    </source>
</evidence>
<dbReference type="InterPro" id="IPR030184">
    <property type="entry name" value="WAT1-related"/>
</dbReference>
<comment type="similarity">
    <text evidence="2 6">Belongs to the drug/metabolite transporter (DMT) superfamily. Plant drug/metabolite exporter (P-DME) (TC 2.A.7.4) family.</text>
</comment>
<evidence type="ECO:0000256" key="5">
    <source>
        <dbReference type="ARBA" id="ARBA00023136"/>
    </source>
</evidence>
<evidence type="ECO:0000256" key="7">
    <source>
        <dbReference type="SAM" id="MobiDB-lite"/>
    </source>
</evidence>
<dbReference type="Pfam" id="PF00892">
    <property type="entry name" value="EamA"/>
    <property type="match status" value="1"/>
</dbReference>
<organism evidence="9 10">
    <name type="scientific">Rhodamnia argentea</name>
    <dbReference type="NCBI Taxonomy" id="178133"/>
    <lineage>
        <taxon>Eukaryota</taxon>
        <taxon>Viridiplantae</taxon>
        <taxon>Streptophyta</taxon>
        <taxon>Embryophyta</taxon>
        <taxon>Tracheophyta</taxon>
        <taxon>Spermatophyta</taxon>
        <taxon>Magnoliopsida</taxon>
        <taxon>eudicotyledons</taxon>
        <taxon>Gunneridae</taxon>
        <taxon>Pentapetalae</taxon>
        <taxon>rosids</taxon>
        <taxon>malvids</taxon>
        <taxon>Myrtales</taxon>
        <taxon>Myrtaceae</taxon>
        <taxon>Myrtoideae</taxon>
        <taxon>Myrteae</taxon>
        <taxon>Australasian group</taxon>
        <taxon>Rhodamnia</taxon>
    </lineage>
</organism>
<reference evidence="10" key="2">
    <citation type="submission" date="2025-08" db="UniProtKB">
        <authorList>
            <consortium name="RefSeq"/>
        </authorList>
    </citation>
    <scope>IDENTIFICATION</scope>
    <source>
        <tissue evidence="10">Leaf</tissue>
    </source>
</reference>
<feature type="region of interest" description="Disordered" evidence="7">
    <location>
        <begin position="358"/>
        <end position="381"/>
    </location>
</feature>
<sequence length="381" mass="41413">MHELFALPSFSSPVYKEALPLPLRSHTKFEREREREMGGGSMSVSCGGFNKVKPYLLMVGLQFGTAGMYVISTQTLKNGMSRYVLIVYRNAIAALVLAPFALVLERKIGPKMTFSIFFRIVALGFLEPILDQNFAYLGMMYTSASFASAIMNAVPSVTFVMAVMLRLERAKIKEVRGIAKIVGTIVTFLGALVMTVYKGPMIRLIRSTGTAQSRAGTDPSDQHWVAGTLFILIGCCAWSAFFNLQSAAVALVAERHPAAWRVGWDFRLLAPVYSGVVGSGITYYVQGIVMKTRGPVFVTAFNPLCMIIVAALGSIILSEQLYLGSIIGGIIIAIGLYSVVWGKGKDYPIPLQECADPKDETQKLPVSVANGVAGDHDGTRK</sequence>
<feature type="domain" description="EamA" evidence="8">
    <location>
        <begin position="55"/>
        <end position="186"/>
    </location>
</feature>
<evidence type="ECO:0000256" key="6">
    <source>
        <dbReference type="RuleBase" id="RU363077"/>
    </source>
</evidence>
<dbReference type="PANTHER" id="PTHR31218">
    <property type="entry name" value="WAT1-RELATED PROTEIN"/>
    <property type="match status" value="1"/>
</dbReference>
<reference evidence="9" key="1">
    <citation type="submission" date="2025-05" db="UniProtKB">
        <authorList>
            <consortium name="RefSeq"/>
        </authorList>
    </citation>
    <scope>NUCLEOTIDE SEQUENCE [LARGE SCALE GENOMIC DNA]</scope>
</reference>
<accession>A0ABM3H1S3</accession>
<dbReference type="InterPro" id="IPR000620">
    <property type="entry name" value="EamA_dom"/>
</dbReference>
<keyword evidence="3 6" id="KW-0812">Transmembrane</keyword>